<organism evidence="2 3">
    <name type="scientific">Azoarcus indigens</name>
    <dbReference type="NCBI Taxonomy" id="29545"/>
    <lineage>
        <taxon>Bacteria</taxon>
        <taxon>Pseudomonadati</taxon>
        <taxon>Pseudomonadota</taxon>
        <taxon>Betaproteobacteria</taxon>
        <taxon>Rhodocyclales</taxon>
        <taxon>Zoogloeaceae</taxon>
        <taxon>Azoarcus</taxon>
    </lineage>
</organism>
<protein>
    <recommendedName>
        <fullName evidence="4">DUF2946 family protein</fullName>
    </recommendedName>
</protein>
<accession>A0A4R6DJS8</accession>
<proteinExistence type="predicted"/>
<keyword evidence="1" id="KW-0732">Signal</keyword>
<name>A0A4R6DJS8_9RHOO</name>
<dbReference type="Proteomes" id="UP000295129">
    <property type="component" value="Unassembled WGS sequence"/>
</dbReference>
<gene>
    <name evidence="2" type="ORF">C7389_1335</name>
</gene>
<sequence length="118" mass="12356">MALVAFLFVLFAPSAAPAFLQRADSPPWMQICTMDGLVSMPMEMDMGDGAGKADGQPAASPTGHCLLCFQPATPPANETLTVASLPVLGGDPPPLFYRAPYPLFVWATAQPRAPPLAA</sequence>
<evidence type="ECO:0000313" key="2">
    <source>
        <dbReference type="EMBL" id="TDN44960.1"/>
    </source>
</evidence>
<evidence type="ECO:0000313" key="3">
    <source>
        <dbReference type="Proteomes" id="UP000295129"/>
    </source>
</evidence>
<comment type="caution">
    <text evidence="2">The sequence shown here is derived from an EMBL/GenBank/DDBJ whole genome shotgun (WGS) entry which is preliminary data.</text>
</comment>
<evidence type="ECO:0008006" key="4">
    <source>
        <dbReference type="Google" id="ProtNLM"/>
    </source>
</evidence>
<dbReference type="InterPro" id="IPR021333">
    <property type="entry name" value="DUF2946"/>
</dbReference>
<feature type="signal peptide" evidence="1">
    <location>
        <begin position="1"/>
        <end position="18"/>
    </location>
</feature>
<reference evidence="2 3" key="1">
    <citation type="submission" date="2019-03" db="EMBL/GenBank/DDBJ databases">
        <title>Genomic Encyclopedia of Type Strains, Phase IV (KMG-IV): sequencing the most valuable type-strain genomes for metagenomic binning, comparative biology and taxonomic classification.</title>
        <authorList>
            <person name="Goeker M."/>
        </authorList>
    </citation>
    <scope>NUCLEOTIDE SEQUENCE [LARGE SCALE GENOMIC DNA]</scope>
    <source>
        <strain evidence="2 3">DSM 12121</strain>
    </source>
</reference>
<dbReference type="AlphaFoldDB" id="A0A4R6DJS8"/>
<keyword evidence="3" id="KW-1185">Reference proteome</keyword>
<dbReference type="EMBL" id="SNVV01000033">
    <property type="protein sequence ID" value="TDN44960.1"/>
    <property type="molecule type" value="Genomic_DNA"/>
</dbReference>
<feature type="chain" id="PRO_5020359618" description="DUF2946 family protein" evidence="1">
    <location>
        <begin position="19"/>
        <end position="118"/>
    </location>
</feature>
<evidence type="ECO:0000256" key="1">
    <source>
        <dbReference type="SAM" id="SignalP"/>
    </source>
</evidence>
<dbReference type="Pfam" id="PF11162">
    <property type="entry name" value="DUF2946"/>
    <property type="match status" value="1"/>
</dbReference>
<dbReference type="RefSeq" id="WP_162851817.1">
    <property type="nucleotide sequence ID" value="NZ_SNVV01000033.1"/>
</dbReference>